<feature type="domain" description="NPH3" evidence="3">
    <location>
        <begin position="1"/>
        <end position="206"/>
    </location>
</feature>
<reference evidence="4" key="1">
    <citation type="submission" date="2022-12" db="EMBL/GenBank/DDBJ databases">
        <title>Draft genome assemblies for two species of Escallonia (Escalloniales).</title>
        <authorList>
            <person name="Chanderbali A."/>
            <person name="Dervinis C."/>
            <person name="Anghel I."/>
            <person name="Soltis D."/>
            <person name="Soltis P."/>
            <person name="Zapata F."/>
        </authorList>
    </citation>
    <scope>NUCLEOTIDE SEQUENCE</scope>
    <source>
        <strain evidence="4">UCBG92.1500</strain>
        <tissue evidence="4">Leaf</tissue>
    </source>
</reference>
<dbReference type="PANTHER" id="PTHR32370">
    <property type="entry name" value="OS12G0117600 PROTEIN"/>
    <property type="match status" value="1"/>
</dbReference>
<comment type="similarity">
    <text evidence="2">Belongs to the NPH3 family.</text>
</comment>
<evidence type="ECO:0000313" key="4">
    <source>
        <dbReference type="EMBL" id="KAK2978228.1"/>
    </source>
</evidence>
<dbReference type="Proteomes" id="UP001187471">
    <property type="component" value="Unassembled WGS sequence"/>
</dbReference>
<dbReference type="EMBL" id="JAVXUO010001889">
    <property type="protein sequence ID" value="KAK2978228.1"/>
    <property type="molecule type" value="Genomic_DNA"/>
</dbReference>
<organism evidence="4 5">
    <name type="scientific">Escallonia rubra</name>
    <dbReference type="NCBI Taxonomy" id="112253"/>
    <lineage>
        <taxon>Eukaryota</taxon>
        <taxon>Viridiplantae</taxon>
        <taxon>Streptophyta</taxon>
        <taxon>Embryophyta</taxon>
        <taxon>Tracheophyta</taxon>
        <taxon>Spermatophyta</taxon>
        <taxon>Magnoliopsida</taxon>
        <taxon>eudicotyledons</taxon>
        <taxon>Gunneridae</taxon>
        <taxon>Pentapetalae</taxon>
        <taxon>asterids</taxon>
        <taxon>campanulids</taxon>
        <taxon>Escalloniales</taxon>
        <taxon>Escalloniaceae</taxon>
        <taxon>Escallonia</taxon>
    </lineage>
</organism>
<accession>A0AA88QXB5</accession>
<sequence length="206" mass="22975">MILRESRVKALIVASLGLNPLQAGVFCDFLSLEEKTSWSSTATRILFGLLRTVNILNASEECKAALEKKIGSQLEQATLEDLLIPSYSYLNETLYDVECVERILGYFLDGFEERSASRIEGEDENSGVRSAALMLVGKLIDGYLSEIASDANLKPKKFYKLAVALPDHARLFDDGLYRAIDVYLKLLAQSIRAIPNASLSNKFRMR</sequence>
<comment type="caution">
    <text evidence="4">The sequence shown here is derived from an EMBL/GenBank/DDBJ whole genome shotgun (WGS) entry which is preliminary data.</text>
</comment>
<keyword evidence="5" id="KW-1185">Reference proteome</keyword>
<dbReference type="InterPro" id="IPR027356">
    <property type="entry name" value="NPH3_dom"/>
</dbReference>
<gene>
    <name evidence="4" type="ORF">RJ640_024261</name>
</gene>
<evidence type="ECO:0000256" key="2">
    <source>
        <dbReference type="PROSITE-ProRule" id="PRU00982"/>
    </source>
</evidence>
<dbReference type="AlphaFoldDB" id="A0AA88QXB5"/>
<protein>
    <recommendedName>
        <fullName evidence="3">NPH3 domain-containing protein</fullName>
    </recommendedName>
</protein>
<dbReference type="PROSITE" id="PS51649">
    <property type="entry name" value="NPH3"/>
    <property type="match status" value="1"/>
</dbReference>
<dbReference type="InterPro" id="IPR043454">
    <property type="entry name" value="NPH3/RPT2-like"/>
</dbReference>
<name>A0AA88QXB5_9ASTE</name>
<dbReference type="Pfam" id="PF03000">
    <property type="entry name" value="NPH3"/>
    <property type="match status" value="1"/>
</dbReference>
<evidence type="ECO:0000313" key="5">
    <source>
        <dbReference type="Proteomes" id="UP001187471"/>
    </source>
</evidence>
<evidence type="ECO:0000259" key="3">
    <source>
        <dbReference type="PROSITE" id="PS51649"/>
    </source>
</evidence>
<evidence type="ECO:0000256" key="1">
    <source>
        <dbReference type="ARBA" id="ARBA00022786"/>
    </source>
</evidence>
<keyword evidence="1" id="KW-0833">Ubl conjugation pathway</keyword>
<proteinExistence type="inferred from homology"/>